<dbReference type="EMBL" id="FJUX01000023">
    <property type="protein sequence ID" value="CZS95688.1"/>
    <property type="molecule type" value="Genomic_DNA"/>
</dbReference>
<accession>A0A1E1KCB3</accession>
<keyword evidence="2" id="KW-0812">Transmembrane</keyword>
<dbReference type="OrthoDB" id="3561545at2759"/>
<evidence type="ECO:0000313" key="3">
    <source>
        <dbReference type="EMBL" id="CZS95688.1"/>
    </source>
</evidence>
<proteinExistence type="predicted"/>
<keyword evidence="4" id="KW-1185">Reference proteome</keyword>
<keyword evidence="2" id="KW-0472">Membrane</keyword>
<organism evidence="3 4">
    <name type="scientific">Rhynchosporium agropyri</name>
    <dbReference type="NCBI Taxonomy" id="914238"/>
    <lineage>
        <taxon>Eukaryota</taxon>
        <taxon>Fungi</taxon>
        <taxon>Dikarya</taxon>
        <taxon>Ascomycota</taxon>
        <taxon>Pezizomycotina</taxon>
        <taxon>Leotiomycetes</taxon>
        <taxon>Helotiales</taxon>
        <taxon>Ploettnerulaceae</taxon>
        <taxon>Rhynchosporium</taxon>
    </lineage>
</organism>
<name>A0A1E1KCB3_9HELO</name>
<sequence length="226" mass="25226">MSSRSVDLGLDHDGDDEYRIAHARRSRSKIRKKGGLILENPGFVLVLYNFLLALPLAYTLTILAQHFINVLGYTNVTSLVSRSVFIALNMWFIIGWGLQLEKEAGIRKMNRVKSIAEEIEWWKGEVDRLEGLLGLVRQREVEDQLLRESPPSGYQGTDRSTVLYGSGHSPRKASVVTSLGSAKNMSRENDEDDGFEYEDEDDEDDGGVEIGEDEINDSESEGNGSG</sequence>
<feature type="transmembrane region" description="Helical" evidence="2">
    <location>
        <begin position="34"/>
        <end position="59"/>
    </location>
</feature>
<gene>
    <name evidence="3" type="ORF">RAG0_05271</name>
</gene>
<evidence type="ECO:0000256" key="2">
    <source>
        <dbReference type="SAM" id="Phobius"/>
    </source>
</evidence>
<feature type="transmembrane region" description="Helical" evidence="2">
    <location>
        <begin position="79"/>
        <end position="98"/>
    </location>
</feature>
<reference evidence="4" key="1">
    <citation type="submission" date="2016-03" db="EMBL/GenBank/DDBJ databases">
        <authorList>
            <person name="Guldener U."/>
        </authorList>
    </citation>
    <scope>NUCLEOTIDE SEQUENCE [LARGE SCALE GENOMIC DNA]</scope>
    <source>
        <strain evidence="4">04CH-RAC-A.6.1</strain>
    </source>
</reference>
<evidence type="ECO:0000313" key="4">
    <source>
        <dbReference type="Proteomes" id="UP000178912"/>
    </source>
</evidence>
<evidence type="ECO:0000256" key="1">
    <source>
        <dbReference type="SAM" id="MobiDB-lite"/>
    </source>
</evidence>
<dbReference type="Proteomes" id="UP000178912">
    <property type="component" value="Unassembled WGS sequence"/>
</dbReference>
<feature type="compositionally biased region" description="Polar residues" evidence="1">
    <location>
        <begin position="175"/>
        <end position="184"/>
    </location>
</feature>
<protein>
    <submittedName>
        <fullName evidence="3">Uncharacterized protein</fullName>
    </submittedName>
</protein>
<feature type="compositionally biased region" description="Acidic residues" evidence="1">
    <location>
        <begin position="189"/>
        <end position="220"/>
    </location>
</feature>
<feature type="region of interest" description="Disordered" evidence="1">
    <location>
        <begin position="146"/>
        <end position="226"/>
    </location>
</feature>
<keyword evidence="2" id="KW-1133">Transmembrane helix</keyword>
<dbReference type="AlphaFoldDB" id="A0A1E1KCB3"/>